<dbReference type="EMBL" id="OV651818">
    <property type="protein sequence ID" value="CAH1111566.1"/>
    <property type="molecule type" value="Genomic_DNA"/>
</dbReference>
<evidence type="ECO:0000313" key="2">
    <source>
        <dbReference type="EMBL" id="CAH1111566.1"/>
    </source>
</evidence>
<keyword evidence="3" id="KW-1185">Reference proteome</keyword>
<sequence>MANNRRKRKVPTKFGEYGGPSSDDQFTGSENLRVNTFNCILDSLYSEIKKGEYKYSNLHNRFDFLETIKSLETSDITKCARKLSSTYHEDLEPVVVDECLHVKAFLLKN</sequence>
<dbReference type="AlphaFoldDB" id="A0A9P0D819"/>
<protein>
    <submittedName>
        <fullName evidence="2">Uncharacterized protein</fullName>
    </submittedName>
</protein>
<dbReference type="Proteomes" id="UP001153636">
    <property type="component" value="Chromosome 6"/>
</dbReference>
<accession>A0A9P0D819</accession>
<organism evidence="2 3">
    <name type="scientific">Psylliodes chrysocephalus</name>
    <dbReference type="NCBI Taxonomy" id="3402493"/>
    <lineage>
        <taxon>Eukaryota</taxon>
        <taxon>Metazoa</taxon>
        <taxon>Ecdysozoa</taxon>
        <taxon>Arthropoda</taxon>
        <taxon>Hexapoda</taxon>
        <taxon>Insecta</taxon>
        <taxon>Pterygota</taxon>
        <taxon>Neoptera</taxon>
        <taxon>Endopterygota</taxon>
        <taxon>Coleoptera</taxon>
        <taxon>Polyphaga</taxon>
        <taxon>Cucujiformia</taxon>
        <taxon>Chrysomeloidea</taxon>
        <taxon>Chrysomelidae</taxon>
        <taxon>Galerucinae</taxon>
        <taxon>Alticini</taxon>
        <taxon>Psylliodes</taxon>
    </lineage>
</organism>
<dbReference type="OrthoDB" id="6779073at2759"/>
<name>A0A9P0D819_9CUCU</name>
<reference evidence="2" key="1">
    <citation type="submission" date="2022-01" db="EMBL/GenBank/DDBJ databases">
        <authorList>
            <person name="King R."/>
        </authorList>
    </citation>
    <scope>NUCLEOTIDE SEQUENCE</scope>
</reference>
<gene>
    <name evidence="2" type="ORF">PSYICH_LOCUS12161</name>
</gene>
<evidence type="ECO:0000256" key="1">
    <source>
        <dbReference type="SAM" id="MobiDB-lite"/>
    </source>
</evidence>
<proteinExistence type="predicted"/>
<feature type="compositionally biased region" description="Basic residues" evidence="1">
    <location>
        <begin position="1"/>
        <end position="11"/>
    </location>
</feature>
<evidence type="ECO:0000313" key="3">
    <source>
        <dbReference type="Proteomes" id="UP001153636"/>
    </source>
</evidence>
<feature type="region of interest" description="Disordered" evidence="1">
    <location>
        <begin position="1"/>
        <end position="22"/>
    </location>
</feature>